<protein>
    <submittedName>
        <fullName evidence="1">Uncharacterized protein</fullName>
    </submittedName>
</protein>
<dbReference type="InterPro" id="IPR019723">
    <property type="entry name" value="Uncharacterised_YfmQ"/>
</dbReference>
<proteinExistence type="predicted"/>
<gene>
    <name evidence="2" type="ORF">COF81_21085</name>
    <name evidence="1" type="ORF">FOS08_06760</name>
</gene>
<dbReference type="Pfam" id="PF10787">
    <property type="entry name" value="YfmQ"/>
    <property type="match status" value="1"/>
</dbReference>
<reference evidence="1" key="2">
    <citation type="submission" date="2019-07" db="EMBL/GenBank/DDBJ databases">
        <title>Phylogenomic Reclassification of ATCC Bacillus Strains and Various Taxa within the Genus Bacillus.</title>
        <authorList>
            <person name="Riojas M.A."/>
            <person name="Frank A.M."/>
            <person name="Fenn S.L."/>
            <person name="King S.P."/>
            <person name="Brower S.M."/>
            <person name="Hazbon M.H."/>
        </authorList>
    </citation>
    <scope>NUCLEOTIDE SEQUENCE</scope>
    <source>
        <strain evidence="1">NR-12239</strain>
    </source>
</reference>
<accession>A0A2A8BA83</accession>
<evidence type="ECO:0000313" key="2">
    <source>
        <dbReference type="EMBL" id="PHE91856.1"/>
    </source>
</evidence>
<dbReference type="GeneID" id="34213537"/>
<dbReference type="KEGG" id="bmyc:DJ92_723"/>
<dbReference type="EMBL" id="NUTL01000093">
    <property type="protein sequence ID" value="PHE91856.1"/>
    <property type="molecule type" value="Genomic_DNA"/>
</dbReference>
<reference evidence="2 3" key="1">
    <citation type="submission" date="2017-09" db="EMBL/GenBank/DDBJ databases">
        <title>Large-scale bioinformatics analysis of Bacillus genomes uncovers conserved roles of natural products in bacterial physiology.</title>
        <authorList>
            <consortium name="Agbiome Team Llc"/>
            <person name="Bleich R.M."/>
            <person name="Grubbs K.J."/>
            <person name="Santa Maria K.C."/>
            <person name="Allen S.E."/>
            <person name="Farag S."/>
            <person name="Shank E.A."/>
            <person name="Bowers A."/>
        </authorList>
    </citation>
    <scope>NUCLEOTIDE SEQUENCE [LARGE SCALE GENOMIC DNA]</scope>
    <source>
        <strain evidence="2 3">AFS037265</strain>
    </source>
</reference>
<dbReference type="AlphaFoldDB" id="A0A2A8BA83"/>
<dbReference type="Proteomes" id="UP001248134">
    <property type="component" value="Unassembled WGS sequence"/>
</dbReference>
<name>A0A2A8BA83_9BACI</name>
<evidence type="ECO:0000313" key="3">
    <source>
        <dbReference type="Proteomes" id="UP000221918"/>
    </source>
</evidence>
<sequence>MTTWFIVMLVLFGGLKIVVSSLPTSVVESFVSRFELHPQLNGEAVTVTIDGNRLADEDKLQIIDYFNEAIFLEKYYFPPEGSETPLIIDTKRGKNDVRFWVYSYNDHVDVVKQYKRKVVAYSLRSKSLQNHSMLVMGEVV</sequence>
<comment type="caution">
    <text evidence="1">The sequence shown here is derived from an EMBL/GenBank/DDBJ whole genome shotgun (WGS) entry which is preliminary data.</text>
</comment>
<organism evidence="1 4">
    <name type="scientific">Bacillus pseudomycoides</name>
    <dbReference type="NCBI Taxonomy" id="64104"/>
    <lineage>
        <taxon>Bacteria</taxon>
        <taxon>Bacillati</taxon>
        <taxon>Bacillota</taxon>
        <taxon>Bacilli</taxon>
        <taxon>Bacillales</taxon>
        <taxon>Bacillaceae</taxon>
        <taxon>Bacillus</taxon>
        <taxon>Bacillus cereus group</taxon>
    </lineage>
</organism>
<dbReference type="EMBL" id="VLYX01000005">
    <property type="protein sequence ID" value="MDR4325649.1"/>
    <property type="molecule type" value="Genomic_DNA"/>
</dbReference>
<evidence type="ECO:0000313" key="1">
    <source>
        <dbReference type="EMBL" id="MDR4325649.1"/>
    </source>
</evidence>
<dbReference type="RefSeq" id="WP_018765206.1">
    <property type="nucleotide sequence ID" value="NZ_CM000743.1"/>
</dbReference>
<evidence type="ECO:0000313" key="4">
    <source>
        <dbReference type="Proteomes" id="UP001248134"/>
    </source>
</evidence>
<dbReference type="Proteomes" id="UP000221918">
    <property type="component" value="Unassembled WGS sequence"/>
</dbReference>